<comment type="caution">
    <text evidence="2">The sequence shown here is derived from an EMBL/GenBank/DDBJ whole genome shotgun (WGS) entry which is preliminary data.</text>
</comment>
<evidence type="ECO:0000313" key="2">
    <source>
        <dbReference type="EMBL" id="HGU59691.1"/>
    </source>
</evidence>
<dbReference type="EMBL" id="DTAK01000043">
    <property type="protein sequence ID" value="HGU59691.1"/>
    <property type="molecule type" value="Genomic_DNA"/>
</dbReference>
<protein>
    <submittedName>
        <fullName evidence="2">Uncharacterized protein</fullName>
    </submittedName>
</protein>
<dbReference type="AlphaFoldDB" id="A0A7C4S675"/>
<sequence length="63" mass="7353">MELGDGTPEVLKMLFEKEDINDRKYFKNTVGFFIKTDTGEDLLNEFEEPFYEGLVKAPIYNRG</sequence>
<accession>A0A7C4S675</accession>
<organism evidence="2">
    <name type="scientific">Geoglobus ahangari</name>
    <dbReference type="NCBI Taxonomy" id="113653"/>
    <lineage>
        <taxon>Archaea</taxon>
        <taxon>Methanobacteriati</taxon>
        <taxon>Methanobacteriota</taxon>
        <taxon>Archaeoglobi</taxon>
        <taxon>Archaeoglobales</taxon>
        <taxon>Archaeoglobaceae</taxon>
        <taxon>Geoglobus</taxon>
    </lineage>
</organism>
<proteinExistence type="predicted"/>
<evidence type="ECO:0000313" key="1">
    <source>
        <dbReference type="EMBL" id="HGE65645.1"/>
    </source>
</evidence>
<name>A0A7C4S675_9EURY</name>
<dbReference type="EMBL" id="DTPI01000006">
    <property type="protein sequence ID" value="HGE65645.1"/>
    <property type="molecule type" value="Genomic_DNA"/>
</dbReference>
<gene>
    <name evidence="2" type="ORF">ENT89_06025</name>
    <name evidence="1" type="ORF">ENX77_00670</name>
</gene>
<reference evidence="2" key="1">
    <citation type="journal article" date="2020" name="mSystems">
        <title>Genome- and Community-Level Interaction Insights into Carbon Utilization and Element Cycling Functions of Hydrothermarchaeota in Hydrothermal Sediment.</title>
        <authorList>
            <person name="Zhou Z."/>
            <person name="Liu Y."/>
            <person name="Xu W."/>
            <person name="Pan J."/>
            <person name="Luo Z.H."/>
            <person name="Li M."/>
        </authorList>
    </citation>
    <scope>NUCLEOTIDE SEQUENCE [LARGE SCALE GENOMIC DNA]</scope>
    <source>
        <strain evidence="2">SpSt-62</strain>
        <strain evidence="1">SpSt-97</strain>
    </source>
</reference>